<reference evidence="5 6" key="2">
    <citation type="submission" date="2015-12" db="EMBL/GenBank/DDBJ databases">
        <title>Draft Genome Sequence of Desulfitobacterium hafniense Strain DH, a Sulfate-reducing Bacterium Isolated from Paddy Soils.</title>
        <authorList>
            <person name="Bao P."/>
            <person name="Zhang X."/>
            <person name="Li G."/>
        </authorList>
    </citation>
    <scope>NUCLEOTIDE SEQUENCE [LARGE SCALE GENOMIC DNA]</scope>
    <source>
        <strain evidence="5 6">DH</strain>
    </source>
</reference>
<dbReference type="PANTHER" id="PTHR21343:SF9">
    <property type="entry name" value="LIPID II ISOGLUTAMINYL SYNTHASE (GLUTAMINE-HYDROLYZING) SUBUNIT GATD"/>
    <property type="match status" value="1"/>
</dbReference>
<sequence>MKIKLGHLYPDLLDLYGDRGNILVLAARTRWRGLDFEVQNVSLGEQIDFHALDILFLGGGSDREQNILVADLMGRVEELKAAIEDGLVVLSICGGYQLLGQYYQTAEGQRIPGLGILDLWTVAGANRLIGNVVVNLELEELAEVNSGSLSTLVGFENHSGRTYLGPGLEPLGKVIHGHGNNGEDQGEGMRYKNVFGTYLHGPLLPKNPHFADVLLKLAMERRGEAGNLTLLDDQLERLAHESVVERILAKQKKI</sequence>
<dbReference type="Proteomes" id="UP000054623">
    <property type="component" value="Unassembled WGS sequence"/>
</dbReference>
<comment type="catalytic activity">
    <reaction evidence="2">
        <text>L-glutamine + H2O = L-glutamate + NH4(+)</text>
        <dbReference type="Rhea" id="RHEA:15889"/>
        <dbReference type="ChEBI" id="CHEBI:15377"/>
        <dbReference type="ChEBI" id="CHEBI:28938"/>
        <dbReference type="ChEBI" id="CHEBI:29985"/>
        <dbReference type="ChEBI" id="CHEBI:58359"/>
        <dbReference type="EC" id="3.5.1.2"/>
    </reaction>
</comment>
<dbReference type="InterPro" id="IPR043702">
    <property type="entry name" value="Lipid_II_synth_GatD"/>
</dbReference>
<keyword evidence="2" id="KW-0436">Ligase</keyword>
<name>A0A098B5W7_DESHA</name>
<keyword evidence="2" id="KW-0961">Cell wall biogenesis/degradation</keyword>
<dbReference type="EC" id="6.3.5.13" evidence="2"/>
<dbReference type="PATRIC" id="fig|49338.4.peg.4687"/>
<dbReference type="Pfam" id="PF07685">
    <property type="entry name" value="GATase_3"/>
    <property type="match status" value="1"/>
</dbReference>
<dbReference type="GO" id="GO:0140282">
    <property type="term" value="F:carbon-nitrogen ligase activity on lipid II"/>
    <property type="evidence" value="ECO:0007669"/>
    <property type="project" value="UniProtKB-UniRule"/>
</dbReference>
<feature type="active site" description="Nucleophile" evidence="2">
    <location>
        <position position="93"/>
    </location>
</feature>
<reference evidence="4" key="1">
    <citation type="submission" date="2014-07" db="EMBL/GenBank/DDBJ databases">
        <authorList>
            <person name="Hornung V.Bastian."/>
        </authorList>
    </citation>
    <scope>NUCLEOTIDE SEQUENCE</scope>
    <source>
        <strain evidence="4">PCE-S</strain>
    </source>
</reference>
<dbReference type="OrthoDB" id="9782045at2"/>
<feature type="domain" description="CobB/CobQ-like glutamine amidotransferase" evidence="3">
    <location>
        <begin position="5"/>
        <end position="207"/>
    </location>
</feature>
<dbReference type="InterPro" id="IPR033949">
    <property type="entry name" value="CobQ_GATase1"/>
</dbReference>
<dbReference type="SUPFAM" id="SSF52317">
    <property type="entry name" value="Class I glutamine amidotransferase-like"/>
    <property type="match status" value="1"/>
</dbReference>
<evidence type="ECO:0000313" key="4">
    <source>
        <dbReference type="EMBL" id="CDX04239.1"/>
    </source>
</evidence>
<dbReference type="EMBL" id="LOCK01000030">
    <property type="protein sequence ID" value="KTE90887.1"/>
    <property type="molecule type" value="Genomic_DNA"/>
</dbReference>
<keyword evidence="4" id="KW-0808">Transferase</keyword>
<comment type="similarity">
    <text evidence="2">Belongs to the CobB/CobQ family. GatD subfamily.</text>
</comment>
<proteinExistence type="inferred from homology"/>
<evidence type="ECO:0000313" key="6">
    <source>
        <dbReference type="Proteomes" id="UP000054623"/>
    </source>
</evidence>
<organism evidence="4">
    <name type="scientific">Desulfitobacterium hafniense</name>
    <name type="common">Desulfitobacterium frappieri</name>
    <dbReference type="NCBI Taxonomy" id="49338"/>
    <lineage>
        <taxon>Bacteria</taxon>
        <taxon>Bacillati</taxon>
        <taxon>Bacillota</taxon>
        <taxon>Clostridia</taxon>
        <taxon>Eubacteriales</taxon>
        <taxon>Desulfitobacteriaceae</taxon>
        <taxon>Desulfitobacterium</taxon>
    </lineage>
</organism>
<dbReference type="PANTHER" id="PTHR21343">
    <property type="entry name" value="DETHIOBIOTIN SYNTHETASE"/>
    <property type="match status" value="1"/>
</dbReference>
<dbReference type="GO" id="GO:0071555">
    <property type="term" value="P:cell wall organization"/>
    <property type="evidence" value="ECO:0007669"/>
    <property type="project" value="UniProtKB-KW"/>
</dbReference>
<keyword evidence="2" id="KW-0133">Cell shape</keyword>
<evidence type="ECO:0000256" key="2">
    <source>
        <dbReference type="HAMAP-Rule" id="MF_02213"/>
    </source>
</evidence>
<dbReference type="CDD" id="cd01750">
    <property type="entry name" value="GATase1_CobQ"/>
    <property type="match status" value="1"/>
</dbReference>
<dbReference type="OMA" id="VCAGYQI"/>
<dbReference type="EC" id="3.5.1.2" evidence="2"/>
<comment type="pathway">
    <text evidence="2">Cell wall biogenesis; peptidoglycan biosynthesis.</text>
</comment>
<dbReference type="Gene3D" id="3.40.50.880">
    <property type="match status" value="1"/>
</dbReference>
<dbReference type="GO" id="GO:0009252">
    <property type="term" value="P:peptidoglycan biosynthetic process"/>
    <property type="evidence" value="ECO:0007669"/>
    <property type="project" value="UniProtKB-UniRule"/>
</dbReference>
<comment type="catalytic activity">
    <reaction evidence="2">
        <text>beta-D-GlcNAc-(1-&gt;4)-Mur2Ac(oyl-L-Ala-gamma-D-Glu-L-Lys-D-Ala-D-Ala)-di-trans,octa-cis-undecaprenyl diphosphate + L-glutamine + ATP + H2O = beta-D-GlcNAc-(1-&gt;4)-Mur2Ac(oyl-L-Ala-D-isoglutaminyl-L-Lys-D-Ala-D-Ala)-di-trans,octa-cis-undecaprenyl diphosphate + L-glutamate + ADP + phosphate + H(+)</text>
        <dbReference type="Rhea" id="RHEA:57928"/>
        <dbReference type="ChEBI" id="CHEBI:15377"/>
        <dbReference type="ChEBI" id="CHEBI:15378"/>
        <dbReference type="ChEBI" id="CHEBI:29985"/>
        <dbReference type="ChEBI" id="CHEBI:30616"/>
        <dbReference type="ChEBI" id="CHEBI:43474"/>
        <dbReference type="ChEBI" id="CHEBI:58359"/>
        <dbReference type="ChEBI" id="CHEBI:60033"/>
        <dbReference type="ChEBI" id="CHEBI:62233"/>
        <dbReference type="ChEBI" id="CHEBI:456216"/>
        <dbReference type="EC" id="6.3.5.13"/>
    </reaction>
</comment>
<dbReference type="RefSeq" id="WP_005817427.1">
    <property type="nucleotide sequence ID" value="NZ_CABKQQ010000061.1"/>
</dbReference>
<accession>A0A098B5W7</accession>
<dbReference type="GO" id="GO:0016740">
    <property type="term" value="F:transferase activity"/>
    <property type="evidence" value="ECO:0007669"/>
    <property type="project" value="UniProtKB-KW"/>
</dbReference>
<dbReference type="UniPathway" id="UPA00219"/>
<dbReference type="GO" id="GO:0008360">
    <property type="term" value="P:regulation of cell shape"/>
    <property type="evidence" value="ECO:0007669"/>
    <property type="project" value="UniProtKB-KW"/>
</dbReference>
<dbReference type="GO" id="GO:0004359">
    <property type="term" value="F:glutaminase activity"/>
    <property type="evidence" value="ECO:0007669"/>
    <property type="project" value="UniProtKB-UniRule"/>
</dbReference>
<keyword evidence="2" id="KW-0378">Hydrolase</keyword>
<evidence type="ECO:0000256" key="1">
    <source>
        <dbReference type="ARBA" id="ARBA00022962"/>
    </source>
</evidence>
<dbReference type="GO" id="GO:0009236">
    <property type="term" value="P:cobalamin biosynthetic process"/>
    <property type="evidence" value="ECO:0007669"/>
    <property type="project" value="InterPro"/>
</dbReference>
<dbReference type="InterPro" id="IPR029062">
    <property type="entry name" value="Class_I_gatase-like"/>
</dbReference>
<feature type="binding site" evidence="2">
    <location>
        <position position="127"/>
    </location>
    <ligand>
        <name>substrate</name>
    </ligand>
</feature>
<dbReference type="AlphaFoldDB" id="A0A098B5W7"/>
<dbReference type="InterPro" id="IPR011698">
    <property type="entry name" value="GATase_3"/>
</dbReference>
<keyword evidence="1 2" id="KW-0315">Glutamine amidotransferase</keyword>
<keyword evidence="2" id="KW-0573">Peptidoglycan synthesis</keyword>
<comment type="function">
    <text evidence="2">The lipid II isoglutaminyl synthase complex catalyzes the formation of alpha-D-isoglutamine in the cell wall lipid II stem peptide. The GatD subunit catalyzes the hydrolysis of glutamine to glutamate and ammonia. The resulting ammonia molecule is channeled to the active site of MurT.</text>
</comment>
<feature type="active site" evidence="2">
    <location>
        <position position="200"/>
    </location>
</feature>
<protein>
    <recommendedName>
        <fullName evidence="2">Lipid II isoglutaminyl synthase (glutamine-hydrolyzing) subunit GatD</fullName>
        <ecNumber evidence="2">6.3.5.13</ecNumber>
    </recommendedName>
    <alternativeName>
        <fullName evidence="2">Lipid II isoglutaminyl synthase glutaminase subunit</fullName>
        <ecNumber evidence="2">3.5.1.2</ecNumber>
    </alternativeName>
</protein>
<dbReference type="PROSITE" id="PS51274">
    <property type="entry name" value="GATASE_COBBQ"/>
    <property type="match status" value="1"/>
</dbReference>
<evidence type="ECO:0000259" key="3">
    <source>
        <dbReference type="Pfam" id="PF07685"/>
    </source>
</evidence>
<gene>
    <name evidence="2" type="primary">gatD</name>
    <name evidence="5" type="ORF">AT727_23100</name>
    <name evidence="4" type="ORF">DPCES_4353</name>
</gene>
<evidence type="ECO:0000313" key="5">
    <source>
        <dbReference type="EMBL" id="KTE90887.1"/>
    </source>
</evidence>
<dbReference type="EMBL" id="LK996017">
    <property type="protein sequence ID" value="CDX04239.1"/>
    <property type="molecule type" value="Genomic_DNA"/>
</dbReference>
<dbReference type="HAMAP" id="MF_02213">
    <property type="entry name" value="Lipid_II_synth_GatD"/>
    <property type="match status" value="1"/>
</dbReference>
<comment type="subunit">
    <text evidence="2">Forms a heterodimer with MurT.</text>
</comment>